<keyword evidence="3" id="KW-1185">Reference proteome</keyword>
<name>A0A2V5LM55_9MICC</name>
<proteinExistence type="predicted"/>
<gene>
    <name evidence="2" type="ORF">CVV68_05030</name>
</gene>
<dbReference type="InterPro" id="IPR036388">
    <property type="entry name" value="WH-like_DNA-bd_sf"/>
</dbReference>
<dbReference type="PANTHER" id="PTHR39515">
    <property type="entry name" value="CONSERVED PROTEIN"/>
    <property type="match status" value="1"/>
</dbReference>
<dbReference type="PANTHER" id="PTHR39515:SF2">
    <property type="entry name" value="HTH-TYPE TRANSCRIPTIONAL REGULATOR RV0880"/>
    <property type="match status" value="1"/>
</dbReference>
<dbReference type="Gene3D" id="1.10.10.10">
    <property type="entry name" value="Winged helix-like DNA-binding domain superfamily/Winged helix DNA-binding domain"/>
    <property type="match status" value="1"/>
</dbReference>
<dbReference type="OrthoDB" id="9155413at2"/>
<dbReference type="InterPro" id="IPR036390">
    <property type="entry name" value="WH_DNA-bd_sf"/>
</dbReference>
<dbReference type="PROSITE" id="PS50995">
    <property type="entry name" value="HTH_MARR_2"/>
    <property type="match status" value="1"/>
</dbReference>
<dbReference type="AlphaFoldDB" id="A0A2V5LM55"/>
<evidence type="ECO:0000259" key="1">
    <source>
        <dbReference type="PROSITE" id="PS50995"/>
    </source>
</evidence>
<accession>A0A2V5LM55</accession>
<comment type="caution">
    <text evidence="2">The sequence shown here is derived from an EMBL/GenBank/DDBJ whole genome shotgun (WGS) entry which is preliminary data.</text>
</comment>
<organism evidence="2 3">
    <name type="scientific">Arthrobacter livingstonensis</name>
    <dbReference type="NCBI Taxonomy" id="670078"/>
    <lineage>
        <taxon>Bacteria</taxon>
        <taxon>Bacillati</taxon>
        <taxon>Actinomycetota</taxon>
        <taxon>Actinomycetes</taxon>
        <taxon>Micrococcales</taxon>
        <taxon>Micrococcaceae</taxon>
        <taxon>Arthrobacter</taxon>
    </lineage>
</organism>
<dbReference type="Proteomes" id="UP000247832">
    <property type="component" value="Unassembled WGS sequence"/>
</dbReference>
<dbReference type="InterPro" id="IPR052526">
    <property type="entry name" value="HTH-type_Bedaq_tolerance"/>
</dbReference>
<evidence type="ECO:0000313" key="3">
    <source>
        <dbReference type="Proteomes" id="UP000247832"/>
    </source>
</evidence>
<feature type="domain" description="HTH marR-type" evidence="1">
    <location>
        <begin position="13"/>
        <end position="149"/>
    </location>
</feature>
<sequence>MSTASPLPGKSRTAAVATELRTVIGTLRRRMNQGRSPGDFTPSQIAVLVRLQNDGPATVTSLARAEGVRPQSMGATVSVLDAAGLIGGSPDPTDRRQTILSLTDFARESFNTLRAAKESWLVRAIETELTPAEQEQLAAGVALLTRLANS</sequence>
<reference evidence="2 3" key="1">
    <citation type="submission" date="2018-05" db="EMBL/GenBank/DDBJ databases">
        <title>Genetic diversity of glacier-inhabiting Cryobacterium bacteria in China and description of Cryobacterium mengkeensis sp. nov. and Arthrobacter glacialis sp. nov.</title>
        <authorList>
            <person name="Liu Q."/>
            <person name="Xin Y.-H."/>
        </authorList>
    </citation>
    <scope>NUCLEOTIDE SEQUENCE [LARGE SCALE GENOMIC DNA]</scope>
    <source>
        <strain evidence="2 3">LI2</strain>
    </source>
</reference>
<dbReference type="SMART" id="SM00347">
    <property type="entry name" value="HTH_MARR"/>
    <property type="match status" value="1"/>
</dbReference>
<dbReference type="RefSeq" id="WP_110499922.1">
    <property type="nucleotide sequence ID" value="NZ_QJVD01000004.1"/>
</dbReference>
<dbReference type="Pfam" id="PF01047">
    <property type="entry name" value="MarR"/>
    <property type="match status" value="1"/>
</dbReference>
<dbReference type="EMBL" id="QJVD01000004">
    <property type="protein sequence ID" value="PYI68670.1"/>
    <property type="molecule type" value="Genomic_DNA"/>
</dbReference>
<protein>
    <submittedName>
        <fullName evidence="2">MarR family transcriptional regulator</fullName>
    </submittedName>
</protein>
<evidence type="ECO:0000313" key="2">
    <source>
        <dbReference type="EMBL" id="PYI68670.1"/>
    </source>
</evidence>
<dbReference type="InterPro" id="IPR000835">
    <property type="entry name" value="HTH_MarR-typ"/>
</dbReference>
<dbReference type="SUPFAM" id="SSF46785">
    <property type="entry name" value="Winged helix' DNA-binding domain"/>
    <property type="match status" value="1"/>
</dbReference>
<dbReference type="Gene3D" id="1.10.287.100">
    <property type="match status" value="1"/>
</dbReference>
<dbReference type="GO" id="GO:0003700">
    <property type="term" value="F:DNA-binding transcription factor activity"/>
    <property type="evidence" value="ECO:0007669"/>
    <property type="project" value="InterPro"/>
</dbReference>